<evidence type="ECO:0000256" key="3">
    <source>
        <dbReference type="ARBA" id="ARBA00022643"/>
    </source>
</evidence>
<gene>
    <name evidence="6" type="ORF">IAD20_03655</name>
</gene>
<dbReference type="PANTHER" id="PTHR39201">
    <property type="entry name" value="EXPORTED PROTEIN-RELATED"/>
    <property type="match status" value="1"/>
</dbReference>
<organism evidence="6 7">
    <name type="scientific">Candidatus Scatocola faecipullorum</name>
    <dbReference type="NCBI Taxonomy" id="2840917"/>
    <lineage>
        <taxon>Bacteria</taxon>
        <taxon>Pseudomonadati</taxon>
        <taxon>Pseudomonadota</taxon>
        <taxon>Alphaproteobacteria</taxon>
        <taxon>Rhodospirillales</taxon>
        <taxon>Rhodospirillaceae</taxon>
        <taxon>Rhodospirillaceae incertae sedis</taxon>
        <taxon>Candidatus Scatocola</taxon>
    </lineage>
</organism>
<dbReference type="InterPro" id="IPR001226">
    <property type="entry name" value="Flavodoxin_CS"/>
</dbReference>
<feature type="domain" description="Flavodoxin-like" evidence="5">
    <location>
        <begin position="52"/>
        <end position="205"/>
    </location>
</feature>
<reference evidence="6" key="1">
    <citation type="submission" date="2020-10" db="EMBL/GenBank/DDBJ databases">
        <authorList>
            <person name="Gilroy R."/>
        </authorList>
    </citation>
    <scope>NUCLEOTIDE SEQUENCE</scope>
    <source>
        <strain evidence="6">ChiW3-316</strain>
    </source>
</reference>
<dbReference type="PANTHER" id="PTHR39201:SF1">
    <property type="entry name" value="FLAVODOXIN-LIKE DOMAIN-CONTAINING PROTEIN"/>
    <property type="match status" value="1"/>
</dbReference>
<dbReference type="Pfam" id="PF12682">
    <property type="entry name" value="Flavodoxin_4"/>
    <property type="match status" value="1"/>
</dbReference>
<comment type="cofactor">
    <cofactor evidence="1">
        <name>FMN</name>
        <dbReference type="ChEBI" id="CHEBI:58210"/>
    </cofactor>
</comment>
<dbReference type="AlphaFoldDB" id="A0A9D1M3E7"/>
<dbReference type="SUPFAM" id="SSF52218">
    <property type="entry name" value="Flavoproteins"/>
    <property type="match status" value="1"/>
</dbReference>
<dbReference type="GO" id="GO:0010181">
    <property type="term" value="F:FMN binding"/>
    <property type="evidence" value="ECO:0007669"/>
    <property type="project" value="InterPro"/>
</dbReference>
<keyword evidence="3" id="KW-0288">FMN</keyword>
<dbReference type="InterPro" id="IPR008254">
    <property type="entry name" value="Flavodoxin/NO_synth"/>
</dbReference>
<evidence type="ECO:0000313" key="6">
    <source>
        <dbReference type="EMBL" id="HIU53158.1"/>
    </source>
</evidence>
<dbReference type="Gene3D" id="3.40.50.360">
    <property type="match status" value="1"/>
</dbReference>
<dbReference type="PROSITE" id="PS00201">
    <property type="entry name" value="FLAVODOXIN"/>
    <property type="match status" value="1"/>
</dbReference>
<evidence type="ECO:0000259" key="5">
    <source>
        <dbReference type="PROSITE" id="PS50902"/>
    </source>
</evidence>
<evidence type="ECO:0000256" key="2">
    <source>
        <dbReference type="ARBA" id="ARBA00022630"/>
    </source>
</evidence>
<name>A0A9D1M3E7_9PROT</name>
<keyword evidence="4" id="KW-0812">Transmembrane</keyword>
<dbReference type="EMBL" id="DVNC01000027">
    <property type="protein sequence ID" value="HIU53158.1"/>
    <property type="molecule type" value="Genomic_DNA"/>
</dbReference>
<accession>A0A9D1M3E7</accession>
<dbReference type="InterPro" id="IPR029039">
    <property type="entry name" value="Flavoprotein-like_sf"/>
</dbReference>
<reference evidence="6" key="2">
    <citation type="journal article" date="2021" name="PeerJ">
        <title>Extensive microbial diversity within the chicken gut microbiome revealed by metagenomics and culture.</title>
        <authorList>
            <person name="Gilroy R."/>
            <person name="Ravi A."/>
            <person name="Getino M."/>
            <person name="Pursley I."/>
            <person name="Horton D.L."/>
            <person name="Alikhan N.F."/>
            <person name="Baker D."/>
            <person name="Gharbi K."/>
            <person name="Hall N."/>
            <person name="Watson M."/>
            <person name="Adriaenssens E.M."/>
            <person name="Foster-Nyarko E."/>
            <person name="Jarju S."/>
            <person name="Secka A."/>
            <person name="Antonio M."/>
            <person name="Oren A."/>
            <person name="Chaudhuri R.R."/>
            <person name="La Ragione R."/>
            <person name="Hildebrand F."/>
            <person name="Pallen M.J."/>
        </authorList>
    </citation>
    <scope>NUCLEOTIDE SEQUENCE</scope>
    <source>
        <strain evidence="6">ChiW3-316</strain>
    </source>
</reference>
<keyword evidence="4" id="KW-1133">Transmembrane helix</keyword>
<sequence length="205" mass="23391">MFKYVLYLLAIMIAVGLAVGGIHLYRVAVKNKKEMAAYEGPAAAVERRFGRVLVVYYSLSGHTREIAEKIKALTGGDIYEIKTAEEIKTTPWFYLTLRRQIKEKNYPVLAGKLPDLSRYDIIFVGAPVWWYTMATPLSAFLEQVDFQGRKVVPFSTQGSNYGSYFEDFTTQAKHAEIQRAQSFNNLPSKYDEAVDNKIVQWLNNL</sequence>
<dbReference type="Proteomes" id="UP000824107">
    <property type="component" value="Unassembled WGS sequence"/>
</dbReference>
<evidence type="ECO:0000313" key="7">
    <source>
        <dbReference type="Proteomes" id="UP000824107"/>
    </source>
</evidence>
<dbReference type="GO" id="GO:0009055">
    <property type="term" value="F:electron transfer activity"/>
    <property type="evidence" value="ECO:0007669"/>
    <property type="project" value="InterPro"/>
</dbReference>
<feature type="transmembrane region" description="Helical" evidence="4">
    <location>
        <begin position="6"/>
        <end position="25"/>
    </location>
</feature>
<keyword evidence="2" id="KW-0285">Flavoprotein</keyword>
<evidence type="ECO:0000256" key="1">
    <source>
        <dbReference type="ARBA" id="ARBA00001917"/>
    </source>
</evidence>
<comment type="caution">
    <text evidence="6">The sequence shown here is derived from an EMBL/GenBank/DDBJ whole genome shotgun (WGS) entry which is preliminary data.</text>
</comment>
<evidence type="ECO:0000256" key="4">
    <source>
        <dbReference type="SAM" id="Phobius"/>
    </source>
</evidence>
<protein>
    <recommendedName>
        <fullName evidence="5">Flavodoxin-like domain-containing protein</fullName>
    </recommendedName>
</protein>
<keyword evidence="4" id="KW-0472">Membrane</keyword>
<proteinExistence type="predicted"/>
<dbReference type="PROSITE" id="PS50902">
    <property type="entry name" value="FLAVODOXIN_LIKE"/>
    <property type="match status" value="1"/>
</dbReference>